<dbReference type="Proteomes" id="UP000214365">
    <property type="component" value="Unassembled WGS sequence"/>
</dbReference>
<accession>A0A225AB43</accession>
<gene>
    <name evidence="2" type="ORF">UA08_06385</name>
</gene>
<dbReference type="SMART" id="SM00829">
    <property type="entry name" value="PKS_ER"/>
    <property type="match status" value="1"/>
</dbReference>
<comment type="caution">
    <text evidence="2">The sequence shown here is derived from an EMBL/GenBank/DDBJ whole genome shotgun (WGS) entry which is preliminary data.</text>
</comment>
<dbReference type="PANTHER" id="PTHR45033:SF2">
    <property type="entry name" value="ZINC-TYPE ALCOHOL DEHYDROGENASE-LIKE PROTEIN C1773.06C"/>
    <property type="match status" value="1"/>
</dbReference>
<dbReference type="RefSeq" id="XP_020118273.1">
    <property type="nucleotide sequence ID" value="XM_020268987.1"/>
</dbReference>
<dbReference type="GO" id="GO:0016491">
    <property type="term" value="F:oxidoreductase activity"/>
    <property type="evidence" value="ECO:0007669"/>
    <property type="project" value="InterPro"/>
</dbReference>
<dbReference type="SUPFAM" id="SSF50129">
    <property type="entry name" value="GroES-like"/>
    <property type="match status" value="1"/>
</dbReference>
<name>A0A225AB43_TALAT</name>
<dbReference type="GeneID" id="31006140"/>
<keyword evidence="3" id="KW-1185">Reference proteome</keyword>
<dbReference type="Pfam" id="PF08240">
    <property type="entry name" value="ADH_N"/>
    <property type="match status" value="1"/>
</dbReference>
<evidence type="ECO:0000259" key="1">
    <source>
        <dbReference type="SMART" id="SM00829"/>
    </source>
</evidence>
<reference evidence="2 3" key="1">
    <citation type="submission" date="2015-06" db="EMBL/GenBank/DDBJ databases">
        <title>Talaromyces atroroseus IBT 11181 draft genome.</title>
        <authorList>
            <person name="Rasmussen K.B."/>
            <person name="Rasmussen S."/>
            <person name="Petersen B."/>
            <person name="Sicheritz-Ponten T."/>
            <person name="Mortensen U.H."/>
            <person name="Thrane U."/>
        </authorList>
    </citation>
    <scope>NUCLEOTIDE SEQUENCE [LARGE SCALE GENOMIC DNA]</scope>
    <source>
        <strain evidence="2 3">IBT 11181</strain>
    </source>
</reference>
<dbReference type="InterPro" id="IPR036291">
    <property type="entry name" value="NAD(P)-bd_dom_sf"/>
</dbReference>
<dbReference type="EMBL" id="LFMY01000010">
    <property type="protein sequence ID" value="OKL58152.1"/>
    <property type="molecule type" value="Genomic_DNA"/>
</dbReference>
<dbReference type="SUPFAM" id="SSF51735">
    <property type="entry name" value="NAD(P)-binding Rossmann-fold domains"/>
    <property type="match status" value="1"/>
</dbReference>
<sequence length="356" mass="37932">MSRRWVLTSQTGFETSLEFQKNASAPSADTLAPNAVLVKMYAASLNYRELVIPDPNGITGPMTAGIVPGCDGAGIVEAVGSSVQEFRPGDRVVTHNMPKAAETRGDDAFATVEDVPGSMGQGMDGTLQSKGVFIEKALVHAPKSLDWLPAATLTCTWLTAWNILFGVKGREAGPGTWVLVQGTGGVSIAALQLAVAAGATVVATTSTEDRAARLKKLGAVHTVNYNSNPDDWGQEAKRLTPDGRGFDSVVDIGGDQTLPQSLVAVRTDGLVSVIGQVADKGQPVPLFSVLLHTCMVRGILGGSRSQFRELVRFVDEKNISPAADDVIFELAEVKDAYRRLQEKKHFSKVLIRIDHP</sequence>
<evidence type="ECO:0000313" key="2">
    <source>
        <dbReference type="EMBL" id="OKL58152.1"/>
    </source>
</evidence>
<dbReference type="InterPro" id="IPR020843">
    <property type="entry name" value="ER"/>
</dbReference>
<dbReference type="AlphaFoldDB" id="A0A225AB43"/>
<dbReference type="OrthoDB" id="9930022at2759"/>
<dbReference type="CDD" id="cd08276">
    <property type="entry name" value="MDR7"/>
    <property type="match status" value="1"/>
</dbReference>
<evidence type="ECO:0000313" key="3">
    <source>
        <dbReference type="Proteomes" id="UP000214365"/>
    </source>
</evidence>
<feature type="domain" description="Enoyl reductase (ER)" evidence="1">
    <location>
        <begin position="12"/>
        <end position="351"/>
    </location>
</feature>
<dbReference type="InterPro" id="IPR052711">
    <property type="entry name" value="Zinc_ADH-like"/>
</dbReference>
<dbReference type="InterPro" id="IPR013154">
    <property type="entry name" value="ADH-like_N"/>
</dbReference>
<dbReference type="STRING" id="1441469.A0A225AB43"/>
<dbReference type="Gene3D" id="3.90.180.10">
    <property type="entry name" value="Medium-chain alcohol dehydrogenases, catalytic domain"/>
    <property type="match status" value="1"/>
</dbReference>
<organism evidence="2 3">
    <name type="scientific">Talaromyces atroroseus</name>
    <dbReference type="NCBI Taxonomy" id="1441469"/>
    <lineage>
        <taxon>Eukaryota</taxon>
        <taxon>Fungi</taxon>
        <taxon>Dikarya</taxon>
        <taxon>Ascomycota</taxon>
        <taxon>Pezizomycotina</taxon>
        <taxon>Eurotiomycetes</taxon>
        <taxon>Eurotiomycetidae</taxon>
        <taxon>Eurotiales</taxon>
        <taxon>Trichocomaceae</taxon>
        <taxon>Talaromyces</taxon>
        <taxon>Talaromyces sect. Trachyspermi</taxon>
    </lineage>
</organism>
<dbReference type="InterPro" id="IPR011032">
    <property type="entry name" value="GroES-like_sf"/>
</dbReference>
<dbReference type="Gene3D" id="3.40.50.720">
    <property type="entry name" value="NAD(P)-binding Rossmann-like Domain"/>
    <property type="match status" value="1"/>
</dbReference>
<protein>
    <recommendedName>
        <fullName evidence="1">Enoyl reductase (ER) domain-containing protein</fullName>
    </recommendedName>
</protein>
<dbReference type="Pfam" id="PF00107">
    <property type="entry name" value="ADH_zinc_N"/>
    <property type="match status" value="1"/>
</dbReference>
<dbReference type="InterPro" id="IPR013149">
    <property type="entry name" value="ADH-like_C"/>
</dbReference>
<dbReference type="PANTHER" id="PTHR45033">
    <property type="match status" value="1"/>
</dbReference>
<proteinExistence type="predicted"/>